<evidence type="ECO:0000259" key="15">
    <source>
        <dbReference type="PROSITE" id="PS51092"/>
    </source>
</evidence>
<dbReference type="SMART" id="SM00034">
    <property type="entry name" value="CLECT"/>
    <property type="match status" value="8"/>
</dbReference>
<dbReference type="Pfam" id="PF00040">
    <property type="entry name" value="fn2"/>
    <property type="match status" value="1"/>
</dbReference>
<keyword evidence="7 12" id="KW-0472">Membrane</keyword>
<reference evidence="17" key="1">
    <citation type="submission" date="2025-08" db="UniProtKB">
        <authorList>
            <consortium name="RefSeq"/>
        </authorList>
    </citation>
    <scope>IDENTIFICATION</scope>
</reference>
<feature type="transmembrane region" description="Helical" evidence="12">
    <location>
        <begin position="1347"/>
        <end position="1371"/>
    </location>
</feature>
<dbReference type="GO" id="GO:0016020">
    <property type="term" value="C:membrane"/>
    <property type="evidence" value="ECO:0007669"/>
    <property type="project" value="UniProtKB-SubCell"/>
</dbReference>
<keyword evidence="10" id="KW-0325">Glycoprotein</keyword>
<dbReference type="PROSITE" id="PS50041">
    <property type="entry name" value="C_TYPE_LECTIN_2"/>
    <property type="match status" value="8"/>
</dbReference>
<dbReference type="PROSITE" id="PS50231">
    <property type="entry name" value="RICIN_B_LECTIN"/>
    <property type="match status" value="1"/>
</dbReference>
<dbReference type="SUPFAM" id="SSF50370">
    <property type="entry name" value="Ricin B-like lectins"/>
    <property type="match status" value="1"/>
</dbReference>
<keyword evidence="4 13" id="KW-0732">Signal</keyword>
<dbReference type="PROSITE" id="PS00023">
    <property type="entry name" value="FN2_1"/>
    <property type="match status" value="1"/>
</dbReference>
<dbReference type="CDD" id="cd00062">
    <property type="entry name" value="FN2"/>
    <property type="match status" value="1"/>
</dbReference>
<evidence type="ECO:0000256" key="4">
    <source>
        <dbReference type="ARBA" id="ARBA00022729"/>
    </source>
</evidence>
<dbReference type="InterPro" id="IPR018378">
    <property type="entry name" value="C-type_lectin_CS"/>
</dbReference>
<evidence type="ECO:0000256" key="7">
    <source>
        <dbReference type="ARBA" id="ARBA00023136"/>
    </source>
</evidence>
<dbReference type="OrthoDB" id="6356110at2759"/>
<dbReference type="GO" id="GO:0006897">
    <property type="term" value="P:endocytosis"/>
    <property type="evidence" value="ECO:0007669"/>
    <property type="project" value="UniProtKB-KW"/>
</dbReference>
<dbReference type="InterPro" id="IPR035992">
    <property type="entry name" value="Ricin_B-like_lectins"/>
</dbReference>
<evidence type="ECO:0000256" key="5">
    <source>
        <dbReference type="ARBA" id="ARBA00022737"/>
    </source>
</evidence>
<feature type="domain" description="C-type lectin" evidence="14">
    <location>
        <begin position="1221"/>
        <end position="1334"/>
    </location>
</feature>
<dbReference type="PROSITE" id="PS00615">
    <property type="entry name" value="C_TYPE_LECTIN_1"/>
    <property type="match status" value="3"/>
</dbReference>
<dbReference type="InterPro" id="IPR001304">
    <property type="entry name" value="C-type_lectin-like"/>
</dbReference>
<feature type="disulfide bond" evidence="11">
    <location>
        <begin position="163"/>
        <end position="189"/>
    </location>
</feature>
<keyword evidence="5" id="KW-0677">Repeat</keyword>
<feature type="domain" description="C-type lectin" evidence="14">
    <location>
        <begin position="1079"/>
        <end position="1190"/>
    </location>
</feature>
<feature type="domain" description="C-type lectin" evidence="14">
    <location>
        <begin position="792"/>
        <end position="907"/>
    </location>
</feature>
<keyword evidence="3 12" id="KW-0812">Transmembrane</keyword>
<dbReference type="InterPro" id="IPR000562">
    <property type="entry name" value="FN_type2_dom"/>
</dbReference>
<evidence type="ECO:0000313" key="16">
    <source>
        <dbReference type="Proteomes" id="UP000504632"/>
    </source>
</evidence>
<dbReference type="Proteomes" id="UP000504632">
    <property type="component" value="Chromosome 5"/>
</dbReference>
<organism evidence="16 17">
    <name type="scientific">Chanos chanos</name>
    <name type="common">Milkfish</name>
    <name type="synonym">Mugil chanos</name>
    <dbReference type="NCBI Taxonomy" id="29144"/>
    <lineage>
        <taxon>Eukaryota</taxon>
        <taxon>Metazoa</taxon>
        <taxon>Chordata</taxon>
        <taxon>Craniata</taxon>
        <taxon>Vertebrata</taxon>
        <taxon>Euteleostomi</taxon>
        <taxon>Actinopterygii</taxon>
        <taxon>Neopterygii</taxon>
        <taxon>Teleostei</taxon>
        <taxon>Ostariophysi</taxon>
        <taxon>Gonorynchiformes</taxon>
        <taxon>Chanidae</taxon>
        <taxon>Chanos</taxon>
    </lineage>
</organism>
<dbReference type="FunFam" id="2.80.10.50:FF:000032">
    <property type="entry name" value="macrophage mannose receptor 1"/>
    <property type="match status" value="1"/>
</dbReference>
<evidence type="ECO:0000256" key="10">
    <source>
        <dbReference type="ARBA" id="ARBA00023180"/>
    </source>
</evidence>
<name>A0A6J2VC78_CHACN</name>
<dbReference type="PRINTS" id="PR00013">
    <property type="entry name" value="FNTYPEII"/>
</dbReference>
<keyword evidence="16" id="KW-1185">Reference proteome</keyword>
<evidence type="ECO:0000259" key="14">
    <source>
        <dbReference type="PROSITE" id="PS50041"/>
    </source>
</evidence>
<dbReference type="Gene3D" id="2.10.10.10">
    <property type="entry name" value="Fibronectin, type II, collagen-binding"/>
    <property type="match status" value="1"/>
</dbReference>
<protein>
    <submittedName>
        <fullName evidence="17">Macrophage mannose receptor 1-like</fullName>
    </submittedName>
</protein>
<feature type="chain" id="PRO_5026838542" evidence="13">
    <location>
        <begin position="20"/>
        <end position="1538"/>
    </location>
</feature>
<evidence type="ECO:0000256" key="12">
    <source>
        <dbReference type="SAM" id="Phobius"/>
    </source>
</evidence>
<dbReference type="FunFam" id="3.10.100.10:FF:000025">
    <property type="entry name" value="Mannose receptor C-type 1"/>
    <property type="match status" value="1"/>
</dbReference>
<feature type="disulfide bond" evidence="11">
    <location>
        <begin position="177"/>
        <end position="204"/>
    </location>
</feature>
<evidence type="ECO:0000256" key="3">
    <source>
        <dbReference type="ARBA" id="ARBA00022692"/>
    </source>
</evidence>
<dbReference type="RefSeq" id="XP_030630450.1">
    <property type="nucleotide sequence ID" value="XM_030774590.1"/>
</dbReference>
<feature type="domain" description="C-type lectin" evidence="14">
    <location>
        <begin position="935"/>
        <end position="1058"/>
    </location>
</feature>
<dbReference type="Pfam" id="PF00059">
    <property type="entry name" value="Lectin_C"/>
    <property type="match status" value="8"/>
</dbReference>
<evidence type="ECO:0000256" key="1">
    <source>
        <dbReference type="ARBA" id="ARBA00004167"/>
    </source>
</evidence>
<proteinExistence type="predicted"/>
<feature type="signal peptide" evidence="13">
    <location>
        <begin position="1"/>
        <end position="19"/>
    </location>
</feature>
<accession>A0A6J2VC78</accession>
<dbReference type="GeneID" id="115812102"/>
<dbReference type="InterPro" id="IPR016187">
    <property type="entry name" value="CTDL_fold"/>
</dbReference>
<evidence type="ECO:0000256" key="2">
    <source>
        <dbReference type="ARBA" id="ARBA00022583"/>
    </source>
</evidence>
<evidence type="ECO:0000256" key="6">
    <source>
        <dbReference type="ARBA" id="ARBA00022989"/>
    </source>
</evidence>
<feature type="domain" description="C-type lectin" evidence="14">
    <location>
        <begin position="643"/>
        <end position="758"/>
    </location>
</feature>
<evidence type="ECO:0000256" key="11">
    <source>
        <dbReference type="PROSITE-ProRule" id="PRU00479"/>
    </source>
</evidence>
<keyword evidence="9" id="KW-0675">Receptor</keyword>
<feature type="domain" description="C-type lectin" evidence="14">
    <location>
        <begin position="218"/>
        <end position="331"/>
    </location>
</feature>
<feature type="domain" description="Fibronectin type-II" evidence="15">
    <location>
        <begin position="158"/>
        <end position="206"/>
    </location>
</feature>
<dbReference type="FunFam" id="2.10.10.10:FF:000001">
    <property type="entry name" value="Fibronectin 1a isoform 1"/>
    <property type="match status" value="1"/>
</dbReference>
<evidence type="ECO:0000256" key="8">
    <source>
        <dbReference type="ARBA" id="ARBA00023157"/>
    </source>
</evidence>
<evidence type="ECO:0000256" key="9">
    <source>
        <dbReference type="ARBA" id="ARBA00023170"/>
    </source>
</evidence>
<gene>
    <name evidence="17" type="primary">LOC115812102</name>
</gene>
<sequence length="1538" mass="176220">MKTVTAVILLLVQISYCYSQSENFQIYNAKSNRCLTDKLESLVTCNTDSLGQKFRWTSERRIFNVRLKKCLGVGSKTEGSKLQWYICDGMSDLQKWECERDKLFGLKNESLFMSVNERGFISLSRQDTGEKSEWTIYRTKDNICSKTYEEIYTIEGNAFGQPCHFPFFFENKWYADCTTEGSTIHRLWCATERNYKPNQRWGYCPTPGSIEYWKTNPLTGIHYQINHKSALTWHQARKSCLQQGADLMSVVEPHEHTFVAGPTQPLDVKLWTGLNSLDLSSGWQWSNGQPFCYLKWAAGQPKSAPGANCAVLGKFGWQSEVCSKRLGYICQKGNSLSTVSPEVHKGYCSSPWIPYAGHCYFLYREQKKTWLEAKAACLKDDGDLLSIRNIEEQDFVISQLGYRSTDELWIGLNDRKSQLLFRWSDESDVTFTMWDLKEPSHGAGLKKDCVIIRGNEGKWADQDCDKVYGFICKKKAHSNPSTNDTVVSNPGCKPGWTRDGYYCYLAGSETETFDKAKQACQKTGSYLVDVPNRVENAFLVSLVGTRPEKYFWIGLSNQEDRYTFKWTNTDEVKFTHFNTGMPGQRQGCVAMTTGRLAGLWDVLSCTNKEKYICKYQAEGVTTTSAPPTSPAPACAEGWEPLIKRDFCFKLYEGQDSHEKTWFEALDYCRAVGGDLLSIHSTYDRPVGYGFVRYDAAWIGSSAQDPNVGYVWSDGTSSSHENWAPGEPNNKNNMEYCVEVYLDPWKYWQWNDIHCESKKHLWVCEIRKGLTPKIPPEDNTPKYNVTEDGWIEFKGNQYCLGGHPRVAMEDARAFCNQRHADLVVINDDEERIFLWQQLQNYASPFYIGLTVDLDYSMQWMDGSPVVFQAWEENEPAFKNNDETCVKMTRSQGVWELCNCGEKYNFICKRSESPHPNATLAPTQAPKGGCGPGWMTFQGKCYKIELDQKTWGEARESCRDMGGNLISIVNEQQQAFLTTKLLGVHTDLWIGFAARTFGRWLWTDGSAVKFTNWDLGEKAKFWWLWEYEGAHCAIMLSRRDLGMGKWKSRNCEETNGFICGRPLDNLIEPETTAIPQSFIKFGNDSFKLILTNHMWKEARQLCEKEGSHLASIRDHLAQAYIQLQTHKMNEPVWIGLNSIETDGYFRWIDNWHLNMAKWGPGEPKRDHSCVYVDVDGTWRTALCNQTYRSVCKVSADVAPTAPPQYPGQCPKAEEEDDMTWLPFRGHCYAFLNNEQTWSSASIQCKMRGASLLSIEDTMEDDFLKKNLEVYRDISEFYWIGHYKTHRDQWLWLDDTVVDYTNWAEGNPTDMKCASVSSITSQWHSEYCDEVRPFICKTAKDPVPAKVRRIYGSVVAVCIFAAVILAGVGVFVYYRKSNGFVPPTFQNPLYFTSNSRYPDDINNDDKKLVDHMVPDPRAVCELFKCYVGYVGHLVMSEGVQVDLKDLEAVLCMKEKEPKNVCELANLHFTIKNRTRKANIDADTLSRYPVKLQDHLREYTERMSPDVISAIRQGDKARRHGDVPWAAALLMCSSDDDFCNQT</sequence>
<dbReference type="InterPro" id="IPR016186">
    <property type="entry name" value="C-type_lectin-like/link_sf"/>
</dbReference>
<dbReference type="SMART" id="SM00458">
    <property type="entry name" value="RICIN"/>
    <property type="match status" value="1"/>
</dbReference>
<dbReference type="InterPro" id="IPR036943">
    <property type="entry name" value="FN_type2_sf"/>
</dbReference>
<dbReference type="SMART" id="SM00059">
    <property type="entry name" value="FN2"/>
    <property type="match status" value="1"/>
</dbReference>
<keyword evidence="8 11" id="KW-1015">Disulfide bond</keyword>
<dbReference type="InterPro" id="IPR000772">
    <property type="entry name" value="Ricin_B_lectin"/>
</dbReference>
<dbReference type="InterPro" id="IPR050111">
    <property type="entry name" value="C-type_lectin/snaclec_domain"/>
</dbReference>
<dbReference type="PROSITE" id="PS51092">
    <property type="entry name" value="FN2_2"/>
    <property type="match status" value="1"/>
</dbReference>
<dbReference type="Pfam" id="PF24562">
    <property type="entry name" value="CysR_MRC2_N"/>
    <property type="match status" value="1"/>
</dbReference>
<evidence type="ECO:0000313" key="17">
    <source>
        <dbReference type="RefSeq" id="XP_030630450.1"/>
    </source>
</evidence>
<feature type="domain" description="C-type lectin" evidence="14">
    <location>
        <begin position="355"/>
        <end position="473"/>
    </location>
</feature>
<dbReference type="Gene3D" id="2.80.10.50">
    <property type="match status" value="1"/>
</dbReference>
<dbReference type="CDD" id="cd00037">
    <property type="entry name" value="CLECT"/>
    <property type="match status" value="7"/>
</dbReference>
<feature type="domain" description="C-type lectin" evidence="14">
    <location>
        <begin position="499"/>
        <end position="614"/>
    </location>
</feature>
<evidence type="ECO:0000256" key="13">
    <source>
        <dbReference type="SAM" id="SignalP"/>
    </source>
</evidence>
<keyword evidence="2" id="KW-0254">Endocytosis</keyword>
<dbReference type="PANTHER" id="PTHR22803">
    <property type="entry name" value="MANNOSE, PHOSPHOLIPASE, LECTIN RECEPTOR RELATED"/>
    <property type="match status" value="1"/>
</dbReference>
<dbReference type="SUPFAM" id="SSF56436">
    <property type="entry name" value="C-type lectin-like"/>
    <property type="match status" value="8"/>
</dbReference>
<comment type="subcellular location">
    <subcellularLocation>
        <location evidence="1">Membrane</location>
        <topology evidence="1">Single-pass membrane protein</topology>
    </subcellularLocation>
</comment>
<dbReference type="Gene3D" id="3.10.100.10">
    <property type="entry name" value="Mannose-Binding Protein A, subunit A"/>
    <property type="match status" value="8"/>
</dbReference>
<keyword evidence="6 12" id="KW-1133">Transmembrane helix</keyword>
<dbReference type="InParanoid" id="A0A6J2VC78"/>